<evidence type="ECO:0000256" key="1">
    <source>
        <dbReference type="SAM" id="Phobius"/>
    </source>
</evidence>
<keyword evidence="1" id="KW-0812">Transmembrane</keyword>
<accession>A0A1F5ZSG8</accession>
<dbReference type="InterPro" id="IPR021416">
    <property type="entry name" value="DUF3048_N"/>
</dbReference>
<evidence type="ECO:0000313" key="5">
    <source>
        <dbReference type="Proteomes" id="UP000176923"/>
    </source>
</evidence>
<evidence type="ECO:0000259" key="2">
    <source>
        <dbReference type="Pfam" id="PF11258"/>
    </source>
</evidence>
<dbReference type="Gene3D" id="3.50.90.10">
    <property type="entry name" value="YerB-like"/>
    <property type="match status" value="1"/>
</dbReference>
<dbReference type="SUPFAM" id="SSF159774">
    <property type="entry name" value="YerB-like"/>
    <property type="match status" value="1"/>
</dbReference>
<gene>
    <name evidence="4" type="ORF">A3D77_07720</name>
</gene>
<evidence type="ECO:0000259" key="3">
    <source>
        <dbReference type="Pfam" id="PF17479"/>
    </source>
</evidence>
<proteinExistence type="predicted"/>
<keyword evidence="1" id="KW-0472">Membrane</keyword>
<feature type="transmembrane region" description="Helical" evidence="1">
    <location>
        <begin position="7"/>
        <end position="26"/>
    </location>
</feature>
<dbReference type="Proteomes" id="UP000176923">
    <property type="component" value="Unassembled WGS sequence"/>
</dbReference>
<comment type="caution">
    <text evidence="4">The sequence shown here is derived from an EMBL/GenBank/DDBJ whole genome shotgun (WGS) entry which is preliminary data.</text>
</comment>
<reference evidence="4 5" key="1">
    <citation type="journal article" date="2016" name="Nat. Commun.">
        <title>Thousands of microbial genomes shed light on interconnected biogeochemical processes in an aquifer system.</title>
        <authorList>
            <person name="Anantharaman K."/>
            <person name="Brown C.T."/>
            <person name="Hug L.A."/>
            <person name="Sharon I."/>
            <person name="Castelle C.J."/>
            <person name="Probst A.J."/>
            <person name="Thomas B.C."/>
            <person name="Singh A."/>
            <person name="Wilkins M.J."/>
            <person name="Karaoz U."/>
            <person name="Brodie E.L."/>
            <person name="Williams K.H."/>
            <person name="Hubbard S.S."/>
            <person name="Banfield J.F."/>
        </authorList>
    </citation>
    <scope>NUCLEOTIDE SEQUENCE [LARGE SCALE GENOMIC DNA]</scope>
</reference>
<evidence type="ECO:0008006" key="6">
    <source>
        <dbReference type="Google" id="ProtNLM"/>
    </source>
</evidence>
<dbReference type="Pfam" id="PF11258">
    <property type="entry name" value="DUF3048"/>
    <property type="match status" value="1"/>
</dbReference>
<dbReference type="Pfam" id="PF17479">
    <property type="entry name" value="DUF3048_C"/>
    <property type="match status" value="1"/>
</dbReference>
<evidence type="ECO:0000313" key="4">
    <source>
        <dbReference type="EMBL" id="OGG15399.1"/>
    </source>
</evidence>
<sequence length="393" mass="44425">MNKKLSYLIGGLGLYLVVTGVSFMGFSRVNSEGLADISGLDGKSPKTSVSPTPKYKVDPSLPKTEECPLNGMKYTKKEEEVWATRRPLAVMIENTEEARPQSGISRADIIYEALAEGWITRLMGVFYCNTPFENIEFAPVRSARTYYVDYVSEYDALYNHVGGAGRCPDDTVDPRAKALCQIQNYRIKDMDQFGIGYPDCYRNPDRLDHPVATEHTMVCFSENLYKIAEKREWTNVDDRGIAWDKNFTPWKFIDGSPTDQSAVNTVKVQFSQGYEKYDAEWDYDKASNSYKRKTGGAAHLDLTTKEQLRVKNVVVQLTKLTGPVDEHGHLLYGTIGGGKALIFKDGKQIMGTWSKKSRIGRTQYFGPDGKEIEFNRGLIWIELIPNESQVTYQ</sequence>
<keyword evidence="1" id="KW-1133">Transmembrane helix</keyword>
<name>A0A1F5ZSG8_9BACT</name>
<organism evidence="4 5">
    <name type="scientific">Candidatus Gottesmanbacteria bacterium RIFCSPHIGHO2_02_FULL_39_11</name>
    <dbReference type="NCBI Taxonomy" id="1798382"/>
    <lineage>
        <taxon>Bacteria</taxon>
        <taxon>Candidatus Gottesmaniibacteriota</taxon>
    </lineage>
</organism>
<protein>
    <recommendedName>
        <fullName evidence="6">DUF3048 domain-containing protein</fullName>
    </recommendedName>
</protein>
<feature type="domain" description="DUF3048" evidence="3">
    <location>
        <begin position="268"/>
        <end position="381"/>
    </location>
</feature>
<feature type="domain" description="DUF3048" evidence="2">
    <location>
        <begin position="79"/>
        <end position="167"/>
    </location>
</feature>
<dbReference type="STRING" id="1798382.A3D77_07720"/>
<dbReference type="InterPro" id="IPR023158">
    <property type="entry name" value="YerB-like_sf"/>
</dbReference>
<dbReference type="InterPro" id="IPR035328">
    <property type="entry name" value="DUF3048_C"/>
</dbReference>
<dbReference type="AlphaFoldDB" id="A0A1F5ZSG8"/>
<dbReference type="EMBL" id="MFJL01000026">
    <property type="protein sequence ID" value="OGG15399.1"/>
    <property type="molecule type" value="Genomic_DNA"/>
</dbReference>